<keyword evidence="2" id="KW-1185">Reference proteome</keyword>
<dbReference type="Gene3D" id="3.30.160.60">
    <property type="entry name" value="Classic Zinc Finger"/>
    <property type="match status" value="1"/>
</dbReference>
<dbReference type="SUPFAM" id="SSF57667">
    <property type="entry name" value="beta-beta-alpha zinc fingers"/>
    <property type="match status" value="1"/>
</dbReference>
<sequence length="168" mass="18386">MQLGPTNLLLGPANMQPGPANMQPGPANMPTEQGPSWPANMSRPKNLLGLAAKIPGDEGDIFTLDTSINTCCGLDFPSKACMEHHTMVVHNRFCEVCNSRIDSDKDAANHGLLHKGVKAYQCQFCYKLLGSNSGLKTHMTPDVMCKMCNKLVSFTNRRRHICVKSAKK</sequence>
<organism evidence="1 2">
    <name type="scientific">Owenia fusiformis</name>
    <name type="common">Polychaete worm</name>
    <dbReference type="NCBI Taxonomy" id="6347"/>
    <lineage>
        <taxon>Eukaryota</taxon>
        <taxon>Metazoa</taxon>
        <taxon>Spiralia</taxon>
        <taxon>Lophotrochozoa</taxon>
        <taxon>Annelida</taxon>
        <taxon>Polychaeta</taxon>
        <taxon>Sedentaria</taxon>
        <taxon>Canalipalpata</taxon>
        <taxon>Sabellida</taxon>
        <taxon>Oweniida</taxon>
        <taxon>Oweniidae</taxon>
        <taxon>Owenia</taxon>
    </lineage>
</organism>
<name>A0A8J1TIK0_OWEFU</name>
<dbReference type="OrthoDB" id="5948429at2759"/>
<gene>
    <name evidence="1" type="ORF">OFUS_LOCUS5357</name>
</gene>
<dbReference type="EMBL" id="CAIIXF020000002">
    <property type="protein sequence ID" value="CAH1778438.1"/>
    <property type="molecule type" value="Genomic_DNA"/>
</dbReference>
<dbReference type="Proteomes" id="UP000749559">
    <property type="component" value="Unassembled WGS sequence"/>
</dbReference>
<accession>A0A8J1TIK0</accession>
<reference evidence="1" key="1">
    <citation type="submission" date="2022-03" db="EMBL/GenBank/DDBJ databases">
        <authorList>
            <person name="Martin C."/>
        </authorList>
    </citation>
    <scope>NUCLEOTIDE SEQUENCE</scope>
</reference>
<comment type="caution">
    <text evidence="1">The sequence shown here is derived from an EMBL/GenBank/DDBJ whole genome shotgun (WGS) entry which is preliminary data.</text>
</comment>
<evidence type="ECO:0000313" key="1">
    <source>
        <dbReference type="EMBL" id="CAH1778438.1"/>
    </source>
</evidence>
<protein>
    <submittedName>
        <fullName evidence="1">Uncharacterized protein</fullName>
    </submittedName>
</protein>
<dbReference type="AlphaFoldDB" id="A0A8J1TIK0"/>
<dbReference type="InterPro" id="IPR036236">
    <property type="entry name" value="Znf_C2H2_sf"/>
</dbReference>
<proteinExistence type="predicted"/>
<evidence type="ECO:0000313" key="2">
    <source>
        <dbReference type="Proteomes" id="UP000749559"/>
    </source>
</evidence>